<feature type="transmembrane region" description="Helical" evidence="1">
    <location>
        <begin position="114"/>
        <end position="134"/>
    </location>
</feature>
<feature type="transmembrane region" description="Helical" evidence="1">
    <location>
        <begin position="83"/>
        <end position="102"/>
    </location>
</feature>
<name>A0A1Y5P7L9_9MICO</name>
<dbReference type="Pfam" id="PF04892">
    <property type="entry name" value="VanZ"/>
    <property type="match status" value="1"/>
</dbReference>
<evidence type="ECO:0000259" key="2">
    <source>
        <dbReference type="Pfam" id="PF04892"/>
    </source>
</evidence>
<dbReference type="AlphaFoldDB" id="A0A1Y5P7L9"/>
<evidence type="ECO:0000313" key="3">
    <source>
        <dbReference type="EMBL" id="SBS73510.1"/>
    </source>
</evidence>
<reference evidence="3" key="1">
    <citation type="submission" date="2016-03" db="EMBL/GenBank/DDBJ databases">
        <authorList>
            <person name="Ploux O."/>
        </authorList>
    </citation>
    <scope>NUCLEOTIDE SEQUENCE</scope>
    <source>
        <strain evidence="3">UC1</strain>
    </source>
</reference>
<protein>
    <submittedName>
        <fullName evidence="3">VanZ family protein</fullName>
    </submittedName>
</protein>
<dbReference type="RefSeq" id="WP_295576615.1">
    <property type="nucleotide sequence ID" value="NZ_FLQR01000008.1"/>
</dbReference>
<dbReference type="PANTHER" id="PTHR28008:SF1">
    <property type="entry name" value="DOMAIN PROTEIN, PUTATIVE (AFU_ORTHOLOGUE AFUA_3G10980)-RELATED"/>
    <property type="match status" value="1"/>
</dbReference>
<sequence>MDDAITAPTRSAVAHVILALYGVLLAAIAFWPTPVDAGLGGLIAQLTSTLPALTYPRLEFGANILLFFPLGVLLALILPRARYLVVPLSLVVTVTVECVQAIALDQRTPSVMDIVANTTGACLGLLLVAVIAAARRPAPARTTTVERAEIED</sequence>
<feature type="transmembrane region" description="Helical" evidence="1">
    <location>
        <begin position="60"/>
        <end position="78"/>
    </location>
</feature>
<organism evidence="3">
    <name type="scientific">uncultured Microbacterium sp</name>
    <dbReference type="NCBI Taxonomy" id="191216"/>
    <lineage>
        <taxon>Bacteria</taxon>
        <taxon>Bacillati</taxon>
        <taxon>Actinomycetota</taxon>
        <taxon>Actinomycetes</taxon>
        <taxon>Micrococcales</taxon>
        <taxon>Microbacteriaceae</taxon>
        <taxon>Microbacterium</taxon>
        <taxon>environmental samples</taxon>
    </lineage>
</organism>
<feature type="domain" description="VanZ-like" evidence="2">
    <location>
        <begin position="20"/>
        <end position="130"/>
    </location>
</feature>
<dbReference type="EMBL" id="FLQR01000008">
    <property type="protein sequence ID" value="SBS73510.1"/>
    <property type="molecule type" value="Genomic_DNA"/>
</dbReference>
<keyword evidence="1" id="KW-0812">Transmembrane</keyword>
<proteinExistence type="predicted"/>
<evidence type="ECO:0000256" key="1">
    <source>
        <dbReference type="SAM" id="Phobius"/>
    </source>
</evidence>
<gene>
    <name evidence="3" type="ORF">MIPYR_40211</name>
</gene>
<keyword evidence="1" id="KW-1133">Transmembrane helix</keyword>
<keyword evidence="1" id="KW-0472">Membrane</keyword>
<feature type="transmembrane region" description="Helical" evidence="1">
    <location>
        <begin position="12"/>
        <end position="31"/>
    </location>
</feature>
<dbReference type="PANTHER" id="PTHR28008">
    <property type="entry name" value="DOMAIN PROTEIN, PUTATIVE (AFU_ORTHOLOGUE AFUA_3G10980)-RELATED"/>
    <property type="match status" value="1"/>
</dbReference>
<dbReference type="InterPro" id="IPR006976">
    <property type="entry name" value="VanZ-like"/>
</dbReference>
<accession>A0A1Y5P7L9</accession>